<dbReference type="AlphaFoldDB" id="S0EUL4"/>
<dbReference type="eggNOG" id="COG1555">
    <property type="taxonomic scope" value="Bacteria"/>
</dbReference>
<dbReference type="InterPro" id="IPR038072">
    <property type="entry name" value="GspK_central_sf"/>
</dbReference>
<evidence type="ECO:0000256" key="2">
    <source>
        <dbReference type="ARBA" id="ARBA00007246"/>
    </source>
</evidence>
<keyword evidence="13" id="KW-1185">Reference proteome</keyword>
<dbReference type="PANTHER" id="PTHR38831:SF2">
    <property type="entry name" value="TYPE II SECRETION SYSTEM PROTEIN K"/>
    <property type="match status" value="1"/>
</dbReference>
<dbReference type="Gene3D" id="1.10.40.60">
    <property type="entry name" value="EpsJ-like"/>
    <property type="match status" value="1"/>
</dbReference>
<keyword evidence="9" id="KW-0472">Membrane</keyword>
<evidence type="ECO:0000256" key="7">
    <source>
        <dbReference type="ARBA" id="ARBA00022927"/>
    </source>
</evidence>
<keyword evidence="5" id="KW-0997">Cell inner membrane</keyword>
<keyword evidence="7" id="KW-0653">Protein transport</keyword>
<dbReference type="STRING" id="454171.CP488_00962"/>
<feature type="compositionally biased region" description="Polar residues" evidence="10">
    <location>
        <begin position="582"/>
        <end position="597"/>
    </location>
</feature>
<dbReference type="PATRIC" id="fig|1303518.3.peg.195"/>
<proteinExistence type="inferred from homology"/>
<feature type="region of interest" description="Disordered" evidence="10">
    <location>
        <begin position="240"/>
        <end position="265"/>
    </location>
</feature>
<name>S0EUL4_CHTCT</name>
<feature type="compositionally biased region" description="Gly residues" evidence="10">
    <location>
        <begin position="357"/>
        <end position="421"/>
    </location>
</feature>
<evidence type="ECO:0000313" key="12">
    <source>
        <dbReference type="EMBL" id="CCW34032.1"/>
    </source>
</evidence>
<keyword evidence="3" id="KW-0813">Transport</keyword>
<dbReference type="InParanoid" id="S0EUL4"/>
<sequence>MRAHRGQALIPVLLAMLLLVAVAVTLAARAHDQARASANFVEQVEDYYAAKGALNYAISSLEQTSNNGATYGVVQPDPSADQNGWWQIGDLWVKVMAVDTASRININQVDINTLEQLPVFAQNPNLAQAIIDWRTAVTTTNAAPTSDQSTQQGGSENYESLPTPYDNKGAPFDTIGELLLVQGMTPSILYGTVAGTPAAAGQTLGNTTTNSLSTSSSATTNRSAANRYGNMARTRQSLLGGGTTGGGTTGGTGANGTSNGTTGEDFSDIYQNSTLPLAQLFTTVSRELNVASDGTQRININTASEQDLEQQLNIPANIAQAIVSYRQGGGGAVGGNGGGVGGSGAASNAASHRQARPGGGGGGPRPGGAGGGPGGGPRPGGVGGGPGGAGGGPRPGGNAGGGGNPRPGGGPGGGGASGGGGQFTSIGDLLKVQGVTTALMQQIADKITVDNNTYRENVVDVNTAPPEVLAMVPGMSRDLLNAIVQYRQGGQAFQGLGDLFSLQVSNDELENAIGSLSTKGADYIIHILVRRQGSPRVYAVSALVEFTPNGPQVLQWREVQRAPGWYQWNAPPLLPLPSPSSGSTSGANMGTYNNGGQ</sequence>
<evidence type="ECO:0000256" key="6">
    <source>
        <dbReference type="ARBA" id="ARBA00022692"/>
    </source>
</evidence>
<evidence type="ECO:0000259" key="11">
    <source>
        <dbReference type="Pfam" id="PF21687"/>
    </source>
</evidence>
<protein>
    <submittedName>
        <fullName evidence="12">Type II secretory pathway, component PulK</fullName>
    </submittedName>
</protein>
<comment type="similarity">
    <text evidence="2">Belongs to the GSP K family.</text>
</comment>
<evidence type="ECO:0000256" key="10">
    <source>
        <dbReference type="SAM" id="MobiDB-lite"/>
    </source>
</evidence>
<feature type="compositionally biased region" description="Gly residues" evidence="10">
    <location>
        <begin position="240"/>
        <end position="254"/>
    </location>
</feature>
<gene>
    <name evidence="12" type="ORF">CCALI_00195</name>
</gene>
<dbReference type="HOGENOM" id="CLU_456876_0_0_0"/>
<accession>S0EUL4</accession>
<dbReference type="Proteomes" id="UP000014227">
    <property type="component" value="Chromosome I"/>
</dbReference>
<dbReference type="SUPFAM" id="SSF158544">
    <property type="entry name" value="GspK insert domain-like"/>
    <property type="match status" value="1"/>
</dbReference>
<evidence type="ECO:0000256" key="9">
    <source>
        <dbReference type="ARBA" id="ARBA00023136"/>
    </source>
</evidence>
<dbReference type="GO" id="GO:0005886">
    <property type="term" value="C:plasma membrane"/>
    <property type="evidence" value="ECO:0007669"/>
    <property type="project" value="UniProtKB-SubCell"/>
</dbReference>
<comment type="subcellular location">
    <subcellularLocation>
        <location evidence="1">Cell inner membrane</location>
    </subcellularLocation>
</comment>
<evidence type="ECO:0000256" key="8">
    <source>
        <dbReference type="ARBA" id="ARBA00022989"/>
    </source>
</evidence>
<evidence type="ECO:0000256" key="5">
    <source>
        <dbReference type="ARBA" id="ARBA00022519"/>
    </source>
</evidence>
<keyword evidence="6" id="KW-0812">Transmembrane</keyword>
<dbReference type="PANTHER" id="PTHR38831">
    <property type="entry name" value="TYPE II SECRETION SYSTEM PROTEIN K"/>
    <property type="match status" value="1"/>
</dbReference>
<feature type="compositionally biased region" description="Polar residues" evidence="10">
    <location>
        <begin position="141"/>
        <end position="160"/>
    </location>
</feature>
<feature type="region of interest" description="Disordered" evidence="10">
    <location>
        <begin position="577"/>
        <end position="597"/>
    </location>
</feature>
<dbReference type="InterPro" id="IPR005628">
    <property type="entry name" value="GspK"/>
</dbReference>
<evidence type="ECO:0000256" key="3">
    <source>
        <dbReference type="ARBA" id="ARBA00022448"/>
    </source>
</evidence>
<dbReference type="RefSeq" id="WP_016481596.1">
    <property type="nucleotide sequence ID" value="NC_021487.1"/>
</dbReference>
<dbReference type="InterPro" id="IPR010994">
    <property type="entry name" value="RuvA_2-like"/>
</dbReference>
<feature type="region of interest" description="Disordered" evidence="10">
    <location>
        <begin position="141"/>
        <end position="163"/>
    </location>
</feature>
<dbReference type="eggNOG" id="COG3156">
    <property type="taxonomic scope" value="Bacteria"/>
</dbReference>
<dbReference type="GO" id="GO:0009306">
    <property type="term" value="P:protein secretion"/>
    <property type="evidence" value="ECO:0007669"/>
    <property type="project" value="InterPro"/>
</dbReference>
<dbReference type="SUPFAM" id="SSF47781">
    <property type="entry name" value="RuvA domain 2-like"/>
    <property type="match status" value="2"/>
</dbReference>
<dbReference type="OrthoDB" id="9181871at2"/>
<reference evidence="13" key="1">
    <citation type="submission" date="2013-03" db="EMBL/GenBank/DDBJ databases">
        <title>Genome sequence of Chthonomonas calidirosea, the first sequenced genome from the Armatimonadetes phylum (formally candidate division OP10).</title>
        <authorList>
            <person name="Lee K.C.Y."/>
            <person name="Morgan X.C."/>
            <person name="Dunfield P.F."/>
            <person name="Tamas I."/>
            <person name="Houghton K.M."/>
            <person name="Vyssotski M."/>
            <person name="Ryan J.L.J."/>
            <person name="Lagutin K."/>
            <person name="McDonald I.R."/>
            <person name="Stott M.B."/>
        </authorList>
    </citation>
    <scope>NUCLEOTIDE SEQUENCE [LARGE SCALE GENOMIC DNA]</scope>
    <source>
        <strain evidence="13">DSM 23976 / ICMP 18418 / T49</strain>
    </source>
</reference>
<evidence type="ECO:0000313" key="13">
    <source>
        <dbReference type="Proteomes" id="UP000014227"/>
    </source>
</evidence>
<feature type="domain" description="T2SS protein K first SAM-like" evidence="11">
    <location>
        <begin position="145"/>
        <end position="188"/>
    </location>
</feature>
<evidence type="ECO:0000256" key="4">
    <source>
        <dbReference type="ARBA" id="ARBA00022475"/>
    </source>
</evidence>
<feature type="region of interest" description="Disordered" evidence="10">
    <location>
        <begin position="341"/>
        <end position="421"/>
    </location>
</feature>
<keyword evidence="8" id="KW-1133">Transmembrane helix</keyword>
<organism evidence="12 13">
    <name type="scientific">Chthonomonas calidirosea (strain DSM 23976 / ICMP 18418 / T49)</name>
    <dbReference type="NCBI Taxonomy" id="1303518"/>
    <lineage>
        <taxon>Bacteria</taxon>
        <taxon>Bacillati</taxon>
        <taxon>Armatimonadota</taxon>
        <taxon>Chthonomonadia</taxon>
        <taxon>Chthonomonadales</taxon>
        <taxon>Chthonomonadaceae</taxon>
        <taxon>Chthonomonas</taxon>
    </lineage>
</organism>
<dbReference type="KEGG" id="ccz:CCALI_00195"/>
<evidence type="ECO:0000256" key="1">
    <source>
        <dbReference type="ARBA" id="ARBA00004533"/>
    </source>
</evidence>
<keyword evidence="4" id="KW-1003">Cell membrane</keyword>
<dbReference type="Pfam" id="PF21687">
    <property type="entry name" value="T2SSK_1st"/>
    <property type="match status" value="1"/>
</dbReference>
<dbReference type="EMBL" id="HF951689">
    <property type="protein sequence ID" value="CCW34032.1"/>
    <property type="molecule type" value="Genomic_DNA"/>
</dbReference>
<dbReference type="InterPro" id="IPR049031">
    <property type="entry name" value="T2SSK_SAM-like_1st"/>
</dbReference>
<dbReference type="Pfam" id="PF12836">
    <property type="entry name" value="HHH_3"/>
    <property type="match status" value="1"/>
</dbReference>